<dbReference type="Gene3D" id="3.30.56.30">
    <property type="entry name" value="Signal recognition particle, SRP19-like subunit"/>
    <property type="match status" value="1"/>
</dbReference>
<accession>A0A2H3JRS3</accession>
<dbReference type="GO" id="GO:0008312">
    <property type="term" value="F:7S RNA binding"/>
    <property type="evidence" value="ECO:0007669"/>
    <property type="project" value="InterPro"/>
</dbReference>
<gene>
    <name evidence="6" type="ORF">WOLCODRAFT_139287</name>
</gene>
<dbReference type="Pfam" id="PF01922">
    <property type="entry name" value="SRP19"/>
    <property type="match status" value="1"/>
</dbReference>
<evidence type="ECO:0000313" key="6">
    <source>
        <dbReference type="EMBL" id="PCH44852.1"/>
    </source>
</evidence>
<proteinExistence type="predicted"/>
<keyword evidence="7" id="KW-1185">Reference proteome</keyword>
<evidence type="ECO:0000256" key="4">
    <source>
        <dbReference type="ARBA" id="ARBA00023274"/>
    </source>
</evidence>
<dbReference type="EMBL" id="KB468168">
    <property type="protein sequence ID" value="PCH44852.1"/>
    <property type="molecule type" value="Genomic_DNA"/>
</dbReference>
<dbReference type="STRING" id="742152.A0A2H3JRS3"/>
<dbReference type="InterPro" id="IPR002778">
    <property type="entry name" value="Signal_recog_particle_SRP19"/>
</dbReference>
<keyword evidence="3" id="KW-0733">Signal recognition particle</keyword>
<feature type="compositionally biased region" description="Low complexity" evidence="5">
    <location>
        <begin position="223"/>
        <end position="247"/>
    </location>
</feature>
<feature type="compositionally biased region" description="Polar residues" evidence="5">
    <location>
        <begin position="195"/>
        <end position="211"/>
    </location>
</feature>
<organism evidence="6 7">
    <name type="scientific">Wolfiporia cocos (strain MD-104)</name>
    <name type="common">Brown rot fungus</name>
    <dbReference type="NCBI Taxonomy" id="742152"/>
    <lineage>
        <taxon>Eukaryota</taxon>
        <taxon>Fungi</taxon>
        <taxon>Dikarya</taxon>
        <taxon>Basidiomycota</taxon>
        <taxon>Agaricomycotina</taxon>
        <taxon>Agaricomycetes</taxon>
        <taxon>Polyporales</taxon>
        <taxon>Phaeolaceae</taxon>
        <taxon>Wolfiporia</taxon>
    </lineage>
</organism>
<protein>
    <submittedName>
        <fullName evidence="6">Signal recognition particle SRP19 subunit</fullName>
    </submittedName>
</protein>
<name>A0A2H3JRS3_WOLCO</name>
<evidence type="ECO:0000256" key="2">
    <source>
        <dbReference type="ARBA" id="ARBA00022490"/>
    </source>
</evidence>
<dbReference type="PANTHER" id="PTHR17453:SF0">
    <property type="entry name" value="SIGNAL RECOGNITION PARTICLE 19 KDA PROTEIN"/>
    <property type="match status" value="1"/>
</dbReference>
<keyword evidence="2" id="KW-0963">Cytoplasm</keyword>
<dbReference type="SUPFAM" id="SSF69695">
    <property type="entry name" value="SRP19"/>
    <property type="match status" value="1"/>
</dbReference>
<dbReference type="Proteomes" id="UP000218811">
    <property type="component" value="Unassembled WGS sequence"/>
</dbReference>
<dbReference type="OMA" id="SVWWPLS"/>
<dbReference type="AlphaFoldDB" id="A0A2H3JRS3"/>
<dbReference type="PANTHER" id="PTHR17453">
    <property type="entry name" value="SIGNAL RECOGNITION PARTICLE 19 KD PROTEIN"/>
    <property type="match status" value="1"/>
</dbReference>
<evidence type="ECO:0000256" key="5">
    <source>
        <dbReference type="SAM" id="MobiDB-lite"/>
    </source>
</evidence>
<feature type="region of interest" description="Disordered" evidence="5">
    <location>
        <begin position="185"/>
        <end position="261"/>
    </location>
</feature>
<evidence type="ECO:0000256" key="3">
    <source>
        <dbReference type="ARBA" id="ARBA00023135"/>
    </source>
</evidence>
<keyword evidence="4" id="KW-0687">Ribonucleoprotein</keyword>
<comment type="subcellular location">
    <subcellularLocation>
        <location evidence="1">Cytoplasm</location>
    </subcellularLocation>
</comment>
<feature type="region of interest" description="Disordered" evidence="5">
    <location>
        <begin position="1"/>
        <end position="64"/>
    </location>
</feature>
<evidence type="ECO:0000313" key="7">
    <source>
        <dbReference type="Proteomes" id="UP000218811"/>
    </source>
</evidence>
<evidence type="ECO:0000256" key="1">
    <source>
        <dbReference type="ARBA" id="ARBA00004496"/>
    </source>
</evidence>
<dbReference type="OrthoDB" id="2190947at2759"/>
<dbReference type="InterPro" id="IPR036521">
    <property type="entry name" value="SRP19-like_sf"/>
</dbReference>
<dbReference type="GO" id="GO:0006617">
    <property type="term" value="P:SRP-dependent cotranslational protein targeting to membrane, signal sequence recognition"/>
    <property type="evidence" value="ECO:0007669"/>
    <property type="project" value="TreeGrafter"/>
</dbReference>
<reference evidence="6 7" key="1">
    <citation type="journal article" date="2012" name="Science">
        <title>The Paleozoic origin of enzymatic lignin decomposition reconstructed from 31 fungal genomes.</title>
        <authorList>
            <person name="Floudas D."/>
            <person name="Binder M."/>
            <person name="Riley R."/>
            <person name="Barry K."/>
            <person name="Blanchette R.A."/>
            <person name="Henrissat B."/>
            <person name="Martinez A.T."/>
            <person name="Otillar R."/>
            <person name="Spatafora J.W."/>
            <person name="Yadav J.S."/>
            <person name="Aerts A."/>
            <person name="Benoit I."/>
            <person name="Boyd A."/>
            <person name="Carlson A."/>
            <person name="Copeland A."/>
            <person name="Coutinho P.M."/>
            <person name="de Vries R.P."/>
            <person name="Ferreira P."/>
            <person name="Findley K."/>
            <person name="Foster B."/>
            <person name="Gaskell J."/>
            <person name="Glotzer D."/>
            <person name="Gorecki P."/>
            <person name="Heitman J."/>
            <person name="Hesse C."/>
            <person name="Hori C."/>
            <person name="Igarashi K."/>
            <person name="Jurgens J.A."/>
            <person name="Kallen N."/>
            <person name="Kersten P."/>
            <person name="Kohler A."/>
            <person name="Kuees U."/>
            <person name="Kumar T.K.A."/>
            <person name="Kuo A."/>
            <person name="LaButti K."/>
            <person name="Larrondo L.F."/>
            <person name="Lindquist E."/>
            <person name="Ling A."/>
            <person name="Lombard V."/>
            <person name="Lucas S."/>
            <person name="Lundell T."/>
            <person name="Martin R."/>
            <person name="McLaughlin D.J."/>
            <person name="Morgenstern I."/>
            <person name="Morin E."/>
            <person name="Murat C."/>
            <person name="Nagy L.G."/>
            <person name="Nolan M."/>
            <person name="Ohm R.A."/>
            <person name="Patyshakuliyeva A."/>
            <person name="Rokas A."/>
            <person name="Ruiz-Duenas F.J."/>
            <person name="Sabat G."/>
            <person name="Salamov A."/>
            <person name="Samejima M."/>
            <person name="Schmutz J."/>
            <person name="Slot J.C."/>
            <person name="St John F."/>
            <person name="Stenlid J."/>
            <person name="Sun H."/>
            <person name="Sun S."/>
            <person name="Syed K."/>
            <person name="Tsang A."/>
            <person name="Wiebenga A."/>
            <person name="Young D."/>
            <person name="Pisabarro A."/>
            <person name="Eastwood D.C."/>
            <person name="Martin F."/>
            <person name="Cullen D."/>
            <person name="Grigoriev I.V."/>
            <person name="Hibbett D.S."/>
        </authorList>
    </citation>
    <scope>NUCLEOTIDE SEQUENCE [LARGE SCALE GENOMIC DNA]</scope>
    <source>
        <strain evidence="6 7">MD-104</strain>
    </source>
</reference>
<dbReference type="GO" id="GO:0005786">
    <property type="term" value="C:signal recognition particle, endoplasmic reticulum targeting"/>
    <property type="evidence" value="ECO:0007669"/>
    <property type="project" value="UniProtKB-KW"/>
</dbReference>
<feature type="compositionally biased region" description="Acidic residues" evidence="5">
    <location>
        <begin position="36"/>
        <end position="47"/>
    </location>
</feature>
<sequence>MSRRAAVVEDFDDDTDLPLPNHPLPNTGTRGAILEELSDGSDDDDDVLSTHEPAAGPASPSQMHFKSAALDADDAGRRTVTDITPYKRWTCIYPIYIDAKRPSGHGERRIARSKSVWWPLSKDIADATNRLGLGTLHEIHKAHPRDWENPGRVRVQWKKDGRLVNPAIRTKKQLLEKIAQQIQLLKPDSIPRPPYNTTATVQPKETASQRPAATAVTKGKQPAGAKGSKATATSAAISISTATPSPSKNHRPKAPTPPTPYPPLTSRISPYSPALPSGVLIETVKAGMHAQEAAPMVGGGGGKGKKKVIRVRG</sequence>